<protein>
    <submittedName>
        <fullName evidence="3">Phage integrase family protein</fullName>
    </submittedName>
</protein>
<dbReference type="InterPro" id="IPR050090">
    <property type="entry name" value="Tyrosine_recombinase_XerCD"/>
</dbReference>
<dbReference type="CDD" id="cd00796">
    <property type="entry name" value="INT_Rci_Hp1_C"/>
    <property type="match status" value="1"/>
</dbReference>
<gene>
    <name evidence="3" type="ORF">C8N46_11354</name>
</gene>
<dbReference type="GO" id="GO:0006310">
    <property type="term" value="P:DNA recombination"/>
    <property type="evidence" value="ECO:0007669"/>
    <property type="project" value="UniProtKB-KW"/>
</dbReference>
<feature type="domain" description="Tyr recombinase" evidence="2">
    <location>
        <begin position="13"/>
        <end position="185"/>
    </location>
</feature>
<organism evidence="3 4">
    <name type="scientific">Kordia periserrulae</name>
    <dbReference type="NCBI Taxonomy" id="701523"/>
    <lineage>
        <taxon>Bacteria</taxon>
        <taxon>Pseudomonadati</taxon>
        <taxon>Bacteroidota</taxon>
        <taxon>Flavobacteriia</taxon>
        <taxon>Flavobacteriales</taxon>
        <taxon>Flavobacteriaceae</taxon>
        <taxon>Kordia</taxon>
    </lineage>
</organism>
<dbReference type="SUPFAM" id="SSF56349">
    <property type="entry name" value="DNA breaking-rejoining enzymes"/>
    <property type="match status" value="1"/>
</dbReference>
<comment type="caution">
    <text evidence="3">The sequence shown here is derived from an EMBL/GenBank/DDBJ whole genome shotgun (WGS) entry which is preliminary data.</text>
</comment>
<dbReference type="Proteomes" id="UP000244090">
    <property type="component" value="Unassembled WGS sequence"/>
</dbReference>
<dbReference type="InterPro" id="IPR002104">
    <property type="entry name" value="Integrase_catalytic"/>
</dbReference>
<accession>A0A2T6BR61</accession>
<dbReference type="AlphaFoldDB" id="A0A2T6BR61"/>
<dbReference type="EMBL" id="QBKT01000013">
    <property type="protein sequence ID" value="PTX58563.1"/>
    <property type="molecule type" value="Genomic_DNA"/>
</dbReference>
<dbReference type="InterPro" id="IPR013762">
    <property type="entry name" value="Integrase-like_cat_sf"/>
</dbReference>
<dbReference type="PANTHER" id="PTHR30349:SF64">
    <property type="entry name" value="PROPHAGE INTEGRASE INTD-RELATED"/>
    <property type="match status" value="1"/>
</dbReference>
<proteinExistence type="predicted"/>
<dbReference type="PROSITE" id="PS51898">
    <property type="entry name" value="TYR_RECOMBINASE"/>
    <property type="match status" value="1"/>
</dbReference>
<keyword evidence="4" id="KW-1185">Reference proteome</keyword>
<name>A0A2T6BR61_9FLAO</name>
<dbReference type="RefSeq" id="WP_108116750.1">
    <property type="nucleotide sequence ID" value="NZ_QBKT01000013.1"/>
</dbReference>
<dbReference type="OrthoDB" id="9801717at2"/>
<evidence type="ECO:0000259" key="2">
    <source>
        <dbReference type="PROSITE" id="PS51898"/>
    </source>
</evidence>
<dbReference type="PANTHER" id="PTHR30349">
    <property type="entry name" value="PHAGE INTEGRASE-RELATED"/>
    <property type="match status" value="1"/>
</dbReference>
<dbReference type="GO" id="GO:0003677">
    <property type="term" value="F:DNA binding"/>
    <property type="evidence" value="ECO:0007669"/>
    <property type="project" value="InterPro"/>
</dbReference>
<dbReference type="Pfam" id="PF00589">
    <property type="entry name" value="Phage_integrase"/>
    <property type="match status" value="1"/>
</dbReference>
<dbReference type="Gene3D" id="1.10.443.10">
    <property type="entry name" value="Intergrase catalytic core"/>
    <property type="match status" value="1"/>
</dbReference>
<evidence type="ECO:0000256" key="1">
    <source>
        <dbReference type="ARBA" id="ARBA00023172"/>
    </source>
</evidence>
<evidence type="ECO:0000313" key="4">
    <source>
        <dbReference type="Proteomes" id="UP000244090"/>
    </source>
</evidence>
<dbReference type="InterPro" id="IPR011010">
    <property type="entry name" value="DNA_brk_join_enz"/>
</dbReference>
<reference evidence="3 4" key="1">
    <citation type="submission" date="2018-04" db="EMBL/GenBank/DDBJ databases">
        <title>Genomic Encyclopedia of Archaeal and Bacterial Type Strains, Phase II (KMG-II): from individual species to whole genera.</title>
        <authorList>
            <person name="Goeker M."/>
        </authorList>
    </citation>
    <scope>NUCLEOTIDE SEQUENCE [LARGE SCALE GENOMIC DNA]</scope>
    <source>
        <strain evidence="3 4">DSM 25731</strain>
    </source>
</reference>
<keyword evidence="1" id="KW-0233">DNA recombination</keyword>
<dbReference type="GO" id="GO:0015074">
    <property type="term" value="P:DNA integration"/>
    <property type="evidence" value="ECO:0007669"/>
    <property type="project" value="InterPro"/>
</dbReference>
<sequence>MYKPTISLHDRNGQRKYLNQTERLRFLECTKKRPVHVRLFCQLLYYTGARIAEIHNLSESNLDFSNKTVVLETLKKRKRGIYREIPLPDFLLNDLKSYVQFKGKKSQYLWQFSLRSASRHVKTVMLEAGIWGARACARGLRHGFAVRAADKAPITTVKKWLGHSRLETTAIYLDVIGSEEREIAKRVWEIEKGEYANVICQ</sequence>
<evidence type="ECO:0000313" key="3">
    <source>
        <dbReference type="EMBL" id="PTX58563.1"/>
    </source>
</evidence>